<feature type="transmembrane region" description="Helical" evidence="8">
    <location>
        <begin position="199"/>
        <end position="219"/>
    </location>
</feature>
<feature type="transmembrane region" description="Helical" evidence="8">
    <location>
        <begin position="346"/>
        <end position="367"/>
    </location>
</feature>
<keyword evidence="7 8" id="KW-0472">Membrane</keyword>
<evidence type="ECO:0000256" key="3">
    <source>
        <dbReference type="ARBA" id="ARBA00022676"/>
    </source>
</evidence>
<comment type="caution">
    <text evidence="10">The sequence shown here is derived from an EMBL/GenBank/DDBJ whole genome shotgun (WGS) entry which is preliminary data.</text>
</comment>
<feature type="transmembrane region" description="Helical" evidence="8">
    <location>
        <begin position="254"/>
        <end position="275"/>
    </location>
</feature>
<dbReference type="PANTHER" id="PTHR33908">
    <property type="entry name" value="MANNOSYLTRANSFERASE YKCB-RELATED"/>
    <property type="match status" value="1"/>
</dbReference>
<evidence type="ECO:0000256" key="5">
    <source>
        <dbReference type="ARBA" id="ARBA00022692"/>
    </source>
</evidence>
<evidence type="ECO:0000259" key="9">
    <source>
        <dbReference type="Pfam" id="PF13231"/>
    </source>
</evidence>
<dbReference type="EMBL" id="NSIT01000068">
    <property type="protein sequence ID" value="PJE79450.1"/>
    <property type="molecule type" value="Genomic_DNA"/>
</dbReference>
<evidence type="ECO:0000256" key="6">
    <source>
        <dbReference type="ARBA" id="ARBA00022989"/>
    </source>
</evidence>
<organism evidence="10">
    <name type="scientific">invertebrate metagenome</name>
    <dbReference type="NCBI Taxonomy" id="1711999"/>
    <lineage>
        <taxon>unclassified sequences</taxon>
        <taxon>metagenomes</taxon>
        <taxon>organismal metagenomes</taxon>
    </lineage>
</organism>
<dbReference type="GO" id="GO:0008610">
    <property type="term" value="P:lipid biosynthetic process"/>
    <property type="evidence" value="ECO:0007669"/>
    <property type="project" value="UniProtKB-ARBA"/>
</dbReference>
<name>A0A2H9T880_9ZZZZ</name>
<keyword evidence="6 8" id="KW-1133">Transmembrane helix</keyword>
<proteinExistence type="predicted"/>
<keyword evidence="4" id="KW-0808">Transferase</keyword>
<dbReference type="InterPro" id="IPR038731">
    <property type="entry name" value="RgtA/B/C-like"/>
</dbReference>
<reference evidence="10" key="1">
    <citation type="journal article" date="2017" name="Appl. Environ. Microbiol.">
        <title>Molecular characterization of an Endozoicomonas-like organism causing infection in king scallop Pecten maximus L.</title>
        <authorList>
            <person name="Cano I."/>
            <person name="van Aerle R."/>
            <person name="Ross S."/>
            <person name="Verner-Jeffreys D.W."/>
            <person name="Paley R.K."/>
            <person name="Rimmer G."/>
            <person name="Ryder D."/>
            <person name="Hooper P."/>
            <person name="Stone D."/>
            <person name="Feist S.W."/>
        </authorList>
    </citation>
    <scope>NUCLEOTIDE SEQUENCE</scope>
</reference>
<dbReference type="PANTHER" id="PTHR33908:SF9">
    <property type="entry name" value="BLL5595 PROTEIN"/>
    <property type="match status" value="1"/>
</dbReference>
<dbReference type="InterPro" id="IPR050297">
    <property type="entry name" value="LipidA_mod_glycosyltrf_83"/>
</dbReference>
<sequence>MSGLKQRDWQPVHWFWLLCLCQVIFWTMGPWFIRENPVYDTMESIVWGNMWQWGYDKHPPFTAWVTGVLDWFWPGVHFQVYLFAQFCVLLTFLAVGVLAKEYLEARGRLLAVFLLTSILFYCNRVERFTPDTLQNPLWAWLVVSVYFSVTRQKIRYWLAAGILTGLCLLTKYQAVLILVALFVALVSSEQGRRCLRTPAPWLAFSLGFILFLPHLLWLIENDFSCLLYFEDEFLNKPLNYRAYYSWTDHLKSPAVFVLSTLGNIAPLFIVMWPLYRGSRRQQFCGSFEQCFLLAVCFVPFILSLSFGLISGRHVVPRWATPYFAWLPLTFLVFFPLQLTTRKVCQTLNSCIIFFLLFWTGRMTHLYISPIYSSKAWKNDVSAPLKEEMAKAELLWHKFSELPLPYIAGLHYHAVGLTAYRSSPLTIPFLGLSESESRWMKKDDFYREGGMIVLNRGRKGYDDIVTRVEKEYSGALYLGTFSFKPLRVEKAKKPTLSVSDYYLVPPQMTTITMKEKSRN</sequence>
<comment type="subcellular location">
    <subcellularLocation>
        <location evidence="1">Cell membrane</location>
        <topology evidence="1">Multi-pass membrane protein</topology>
    </subcellularLocation>
</comment>
<feature type="transmembrane region" description="Helical" evidence="8">
    <location>
        <begin position="156"/>
        <end position="187"/>
    </location>
</feature>
<dbReference type="GO" id="GO:0005886">
    <property type="term" value="C:plasma membrane"/>
    <property type="evidence" value="ECO:0007669"/>
    <property type="project" value="UniProtKB-SubCell"/>
</dbReference>
<feature type="transmembrane region" description="Helical" evidence="8">
    <location>
        <begin position="287"/>
        <end position="310"/>
    </location>
</feature>
<keyword evidence="2" id="KW-1003">Cell membrane</keyword>
<protein>
    <recommendedName>
        <fullName evidence="9">Glycosyltransferase RgtA/B/C/D-like domain-containing protein</fullName>
    </recommendedName>
</protein>
<feature type="transmembrane region" description="Helical" evidence="8">
    <location>
        <begin position="322"/>
        <end position="339"/>
    </location>
</feature>
<evidence type="ECO:0000313" key="10">
    <source>
        <dbReference type="EMBL" id="PJE79450.1"/>
    </source>
</evidence>
<accession>A0A2H9T880</accession>
<dbReference type="AlphaFoldDB" id="A0A2H9T880"/>
<evidence type="ECO:0000256" key="2">
    <source>
        <dbReference type="ARBA" id="ARBA00022475"/>
    </source>
</evidence>
<feature type="transmembrane region" description="Helical" evidence="8">
    <location>
        <begin position="105"/>
        <end position="121"/>
    </location>
</feature>
<gene>
    <name evidence="10" type="ORF">CI610_01581</name>
</gene>
<dbReference type="GO" id="GO:0016763">
    <property type="term" value="F:pentosyltransferase activity"/>
    <property type="evidence" value="ECO:0007669"/>
    <property type="project" value="TreeGrafter"/>
</dbReference>
<evidence type="ECO:0000256" key="1">
    <source>
        <dbReference type="ARBA" id="ARBA00004651"/>
    </source>
</evidence>
<keyword evidence="3" id="KW-0328">Glycosyltransferase</keyword>
<evidence type="ECO:0000256" key="8">
    <source>
        <dbReference type="SAM" id="Phobius"/>
    </source>
</evidence>
<evidence type="ECO:0000256" key="4">
    <source>
        <dbReference type="ARBA" id="ARBA00022679"/>
    </source>
</evidence>
<feature type="transmembrane region" description="Helical" evidence="8">
    <location>
        <begin position="12"/>
        <end position="33"/>
    </location>
</feature>
<evidence type="ECO:0000256" key="7">
    <source>
        <dbReference type="ARBA" id="ARBA00023136"/>
    </source>
</evidence>
<feature type="domain" description="Glycosyltransferase RgtA/B/C/D-like" evidence="9">
    <location>
        <begin position="57"/>
        <end position="217"/>
    </location>
</feature>
<feature type="transmembrane region" description="Helical" evidence="8">
    <location>
        <begin position="78"/>
        <end position="98"/>
    </location>
</feature>
<keyword evidence="5 8" id="KW-0812">Transmembrane</keyword>
<dbReference type="Pfam" id="PF13231">
    <property type="entry name" value="PMT_2"/>
    <property type="match status" value="1"/>
</dbReference>